<dbReference type="SUPFAM" id="SSF46785">
    <property type="entry name" value="Winged helix' DNA-binding domain"/>
    <property type="match status" value="1"/>
</dbReference>
<evidence type="ECO:0000259" key="6">
    <source>
        <dbReference type="PROSITE" id="PS51939"/>
    </source>
</evidence>
<dbReference type="GO" id="GO:1990904">
    <property type="term" value="C:ribonucleoprotein complex"/>
    <property type="evidence" value="ECO:0007669"/>
    <property type="project" value="UniProtKB-UniRule"/>
</dbReference>
<dbReference type="InterPro" id="IPR036390">
    <property type="entry name" value="WH_DNA-bd_sf"/>
</dbReference>
<comment type="caution">
    <text evidence="7">The sequence shown here is derived from an EMBL/GenBank/DDBJ whole genome shotgun (WGS) entry which is preliminary data.</text>
</comment>
<gene>
    <name evidence="7" type="primary">LA1_4</name>
    <name evidence="7" type="ORF">CK203_069274</name>
</gene>
<dbReference type="AlphaFoldDB" id="A0A438C285"/>
<dbReference type="PROSITE" id="PS50961">
    <property type="entry name" value="HTH_LA"/>
    <property type="match status" value="1"/>
</dbReference>
<dbReference type="Gene3D" id="1.10.10.10">
    <property type="entry name" value="Winged helix-like DNA-binding domain superfamily/Winged helix DNA-binding domain"/>
    <property type="match status" value="1"/>
</dbReference>
<dbReference type="SUPFAM" id="SSF54928">
    <property type="entry name" value="RNA-binding domain, RBD"/>
    <property type="match status" value="1"/>
</dbReference>
<feature type="compositionally biased region" description="Basic and acidic residues" evidence="3">
    <location>
        <begin position="280"/>
        <end position="297"/>
    </location>
</feature>
<feature type="region of interest" description="Disordered" evidence="3">
    <location>
        <begin position="258"/>
        <end position="336"/>
    </location>
</feature>
<dbReference type="Gene3D" id="3.30.70.330">
    <property type="match status" value="2"/>
</dbReference>
<feature type="region of interest" description="Disordered" evidence="3">
    <location>
        <begin position="402"/>
        <end position="448"/>
    </location>
</feature>
<feature type="domain" description="RRM" evidence="4">
    <location>
        <begin position="133"/>
        <end position="218"/>
    </location>
</feature>
<dbReference type="InterPro" id="IPR045180">
    <property type="entry name" value="La_dom_prot"/>
</dbReference>
<dbReference type="InterPro" id="IPR012677">
    <property type="entry name" value="Nucleotide-bd_a/b_plait_sf"/>
</dbReference>
<feature type="compositionally biased region" description="Polar residues" evidence="3">
    <location>
        <begin position="439"/>
        <end position="448"/>
    </location>
</feature>
<dbReference type="Proteomes" id="UP000288805">
    <property type="component" value="Unassembled WGS sequence"/>
</dbReference>
<proteinExistence type="predicted"/>
<dbReference type="Pfam" id="PF00076">
    <property type="entry name" value="RRM_1"/>
    <property type="match status" value="1"/>
</dbReference>
<dbReference type="PROSITE" id="PS50102">
    <property type="entry name" value="RRM"/>
    <property type="match status" value="1"/>
</dbReference>
<dbReference type="InterPro" id="IPR006630">
    <property type="entry name" value="La_HTH"/>
</dbReference>
<name>A0A438C285_VITVI</name>
<dbReference type="EMBL" id="QGNW01002579">
    <property type="protein sequence ID" value="RVW17318.1"/>
    <property type="molecule type" value="Genomic_DNA"/>
</dbReference>
<evidence type="ECO:0000256" key="2">
    <source>
        <dbReference type="PROSITE-ProRule" id="PRU00332"/>
    </source>
</evidence>
<dbReference type="InterPro" id="IPR035979">
    <property type="entry name" value="RBD_domain_sf"/>
</dbReference>
<dbReference type="InterPro" id="IPR014886">
    <property type="entry name" value="La_xRRM"/>
</dbReference>
<evidence type="ECO:0000259" key="5">
    <source>
        <dbReference type="PROSITE" id="PS50961"/>
    </source>
</evidence>
<dbReference type="CDD" id="cd08030">
    <property type="entry name" value="LA_like_plant"/>
    <property type="match status" value="1"/>
</dbReference>
<dbReference type="PANTHER" id="PTHR22792:SF140">
    <property type="entry name" value="ACHILLES, ISOFORM A"/>
    <property type="match status" value="1"/>
</dbReference>
<organism evidence="7 8">
    <name type="scientific">Vitis vinifera</name>
    <name type="common">Grape</name>
    <dbReference type="NCBI Taxonomy" id="29760"/>
    <lineage>
        <taxon>Eukaryota</taxon>
        <taxon>Viridiplantae</taxon>
        <taxon>Streptophyta</taxon>
        <taxon>Embryophyta</taxon>
        <taxon>Tracheophyta</taxon>
        <taxon>Spermatophyta</taxon>
        <taxon>Magnoliopsida</taxon>
        <taxon>eudicotyledons</taxon>
        <taxon>Gunneridae</taxon>
        <taxon>Pentapetalae</taxon>
        <taxon>rosids</taxon>
        <taxon>Vitales</taxon>
        <taxon>Vitaceae</taxon>
        <taxon>Viteae</taxon>
        <taxon>Vitis</taxon>
    </lineage>
</organism>
<dbReference type="Pfam" id="PF08777">
    <property type="entry name" value="RRM_3"/>
    <property type="match status" value="1"/>
</dbReference>
<evidence type="ECO:0000259" key="4">
    <source>
        <dbReference type="PROSITE" id="PS50102"/>
    </source>
</evidence>
<protein>
    <submittedName>
        <fullName evidence="7">La protein 1</fullName>
    </submittedName>
</protein>
<dbReference type="SMART" id="SM00360">
    <property type="entry name" value="RRM"/>
    <property type="match status" value="1"/>
</dbReference>
<dbReference type="PROSITE" id="PS51939">
    <property type="entry name" value="XRRM"/>
    <property type="match status" value="1"/>
</dbReference>
<feature type="compositionally biased region" description="Basic residues" evidence="3">
    <location>
        <begin position="408"/>
        <end position="419"/>
    </location>
</feature>
<dbReference type="SMART" id="SM00715">
    <property type="entry name" value="LA"/>
    <property type="match status" value="1"/>
</dbReference>
<sequence length="448" mass="49671">MGTASFDEETVKKVIRQVEFYFSDSNLPRDNFLKKTISESEDGCILPSFLLSFLSLTVNTVVSLALICSFSRMRSHLNLGDVKPEDVSEDTLKAVAEILRNSTTLKVSDDGKKIGRATELLKPEEVVEQVNIRTIAASPLEYDAKLEDVEAYFGQFAKVNSVRLPRHVAEKRVFCGTALIEYSTEEDAAKVLQQSLVYAGVELELKPKKDFDAERAQQTEEFENSRALLGSNRKNNSNAESTYPKGLIVSFTLKRAGGSTEHNGTHEPVNDNADVGKTNTDIDSKENVTGETEDKASENINNDEENSGEDIEKESEEKVEEKTSLESEGKETEDGQNLLKFVDFKIGEESGYIRYDEPEAAQKARAAAVLSEEGGLTVKNYIANLEPVTGEAEREYWSLLRGNQEKHRGFKGNRGRGGKQNRGGKFGRPRDNDYATGRPNKTQKVGAA</sequence>
<dbReference type="GO" id="GO:0003723">
    <property type="term" value="F:RNA binding"/>
    <property type="evidence" value="ECO:0007669"/>
    <property type="project" value="UniProtKB-UniRule"/>
</dbReference>
<feature type="compositionally biased region" description="Polar residues" evidence="3">
    <location>
        <begin position="232"/>
        <end position="241"/>
    </location>
</feature>
<evidence type="ECO:0000256" key="1">
    <source>
        <dbReference type="ARBA" id="ARBA00022884"/>
    </source>
</evidence>
<evidence type="ECO:0000313" key="8">
    <source>
        <dbReference type="Proteomes" id="UP000288805"/>
    </source>
</evidence>
<dbReference type="CDD" id="cd12291">
    <property type="entry name" value="RRM1_La"/>
    <property type="match status" value="1"/>
</dbReference>
<evidence type="ECO:0000256" key="3">
    <source>
        <dbReference type="SAM" id="MobiDB-lite"/>
    </source>
</evidence>
<dbReference type="Pfam" id="PF05383">
    <property type="entry name" value="La"/>
    <property type="match status" value="1"/>
</dbReference>
<feature type="compositionally biased region" description="Basic and acidic residues" evidence="3">
    <location>
        <begin position="315"/>
        <end position="333"/>
    </location>
</feature>
<feature type="compositionally biased region" description="Acidic residues" evidence="3">
    <location>
        <begin position="301"/>
        <end position="314"/>
    </location>
</feature>
<dbReference type="PANTHER" id="PTHR22792">
    <property type="entry name" value="LUPUS LA PROTEIN-RELATED"/>
    <property type="match status" value="1"/>
</dbReference>
<feature type="domain" description="XRRM" evidence="6">
    <location>
        <begin position="287"/>
        <end position="428"/>
    </location>
</feature>
<dbReference type="InterPro" id="IPR036388">
    <property type="entry name" value="WH-like_DNA-bd_sf"/>
</dbReference>
<reference evidence="7 8" key="1">
    <citation type="journal article" date="2018" name="PLoS Genet.">
        <title>Population sequencing reveals clonal diversity and ancestral inbreeding in the grapevine cultivar Chardonnay.</title>
        <authorList>
            <person name="Roach M.J."/>
            <person name="Johnson D.L."/>
            <person name="Bohlmann J."/>
            <person name="van Vuuren H.J."/>
            <person name="Jones S.J."/>
            <person name="Pretorius I.S."/>
            <person name="Schmidt S.A."/>
            <person name="Borneman A.R."/>
        </authorList>
    </citation>
    <scope>NUCLEOTIDE SEQUENCE [LARGE SCALE GENOMIC DNA]</scope>
    <source>
        <strain evidence="8">cv. Chardonnay</strain>
        <tissue evidence="7">Leaf</tissue>
    </source>
</reference>
<dbReference type="InterPro" id="IPR000504">
    <property type="entry name" value="RRM_dom"/>
</dbReference>
<keyword evidence="1 2" id="KW-0694">RNA-binding</keyword>
<feature type="region of interest" description="Disordered" evidence="3">
    <location>
        <begin position="214"/>
        <end position="242"/>
    </location>
</feature>
<evidence type="ECO:0000313" key="7">
    <source>
        <dbReference type="EMBL" id="RVW17318.1"/>
    </source>
</evidence>
<feature type="domain" description="HTH La-type RNA-binding" evidence="5">
    <location>
        <begin position="4"/>
        <end position="126"/>
    </location>
</feature>
<accession>A0A438C285</accession>